<name>Q11LC1_CHESB</name>
<feature type="domain" description="ABC transporter" evidence="8">
    <location>
        <begin position="7"/>
        <end position="254"/>
    </location>
</feature>
<organism evidence="9">
    <name type="scientific">Chelativorans sp. (strain BNC1)</name>
    <dbReference type="NCBI Taxonomy" id="266779"/>
    <lineage>
        <taxon>Bacteria</taxon>
        <taxon>Pseudomonadati</taxon>
        <taxon>Pseudomonadota</taxon>
        <taxon>Alphaproteobacteria</taxon>
        <taxon>Hyphomicrobiales</taxon>
        <taxon>Phyllobacteriaceae</taxon>
        <taxon>Chelativorans</taxon>
    </lineage>
</organism>
<comment type="subcellular location">
    <subcellularLocation>
        <location evidence="1">Cell inner membrane</location>
        <topology evidence="1">Peripheral membrane protein</topology>
    </subcellularLocation>
</comment>
<proteinExistence type="inferred from homology"/>
<keyword evidence="6" id="KW-0067">ATP-binding</keyword>
<dbReference type="PANTHER" id="PTHR43297">
    <property type="entry name" value="OLIGOPEPTIDE TRANSPORT ATP-BINDING PROTEIN APPD"/>
    <property type="match status" value="1"/>
</dbReference>
<dbReference type="FunFam" id="3.40.50.300:FF:000016">
    <property type="entry name" value="Oligopeptide ABC transporter ATP-binding component"/>
    <property type="match status" value="1"/>
</dbReference>
<dbReference type="InterPro" id="IPR050388">
    <property type="entry name" value="ABC_Ni/Peptide_Import"/>
</dbReference>
<keyword evidence="4" id="KW-1003">Cell membrane</keyword>
<dbReference type="SUPFAM" id="SSF52540">
    <property type="entry name" value="P-loop containing nucleoside triphosphate hydrolases"/>
    <property type="match status" value="1"/>
</dbReference>
<protein>
    <submittedName>
        <fullName evidence="9">Oligopeptide/dipeptide ABC transporter, ATPase subunit</fullName>
    </submittedName>
</protein>
<keyword evidence="5" id="KW-0547">Nucleotide-binding</keyword>
<reference evidence="9" key="1">
    <citation type="submission" date="2006-06" db="EMBL/GenBank/DDBJ databases">
        <title>Complete sequence of chromosome of Chelativorans sp. BNC1.</title>
        <authorList>
            <consortium name="US DOE Joint Genome Institute"/>
            <person name="Copeland A."/>
            <person name="Lucas S."/>
            <person name="Lapidus A."/>
            <person name="Barry K."/>
            <person name="Detter J.C."/>
            <person name="Glavina del Rio T."/>
            <person name="Hammon N."/>
            <person name="Israni S."/>
            <person name="Dalin E."/>
            <person name="Tice H."/>
            <person name="Pitluck S."/>
            <person name="Chertkov O."/>
            <person name="Brettin T."/>
            <person name="Bruce D."/>
            <person name="Han C."/>
            <person name="Tapia R."/>
            <person name="Gilna P."/>
            <person name="Schmutz J."/>
            <person name="Larimer F."/>
            <person name="Land M."/>
            <person name="Hauser L."/>
            <person name="Kyrpides N."/>
            <person name="Mikhailova N."/>
            <person name="Richardson P."/>
        </authorList>
    </citation>
    <scope>NUCLEOTIDE SEQUENCE</scope>
    <source>
        <strain evidence="9">BNC1</strain>
    </source>
</reference>
<sequence length="322" mass="34783">MANIIEIKSLSVDFRSVEGTIHAVRDVSLHIGAGERVAVVGESGSGKSVTARAILGLLPHRTARSSGSILFENTEILNSHRSDRLRGRDITMIFQDPTAALNPMFRVREQFAAVLARGAADPAKGDPSERMNEALRQVSITDPERVLDSYAFELSGGLNQRVMIAMALANHPRLILADEPGTALDVTVQNQTLKIMRDLTERQNSSVLLISHNLGVVRSFADRIYIMYAGSIVEEGRTADVFRSPQHPYTQALINAVPRLSARIGPKGIPGSVPSARSDINGCAFAPRCKFSRPNCMNGTIGLRGAGQHRAACVLLDEVAAP</sequence>
<dbReference type="InterPro" id="IPR003439">
    <property type="entry name" value="ABC_transporter-like_ATP-bd"/>
</dbReference>
<dbReference type="Pfam" id="PF00005">
    <property type="entry name" value="ABC_tran"/>
    <property type="match status" value="1"/>
</dbReference>
<evidence type="ECO:0000256" key="4">
    <source>
        <dbReference type="ARBA" id="ARBA00022475"/>
    </source>
</evidence>
<dbReference type="KEGG" id="mes:Meso_0400"/>
<keyword evidence="7" id="KW-0472">Membrane</keyword>
<evidence type="ECO:0000256" key="3">
    <source>
        <dbReference type="ARBA" id="ARBA00022448"/>
    </source>
</evidence>
<dbReference type="GO" id="GO:0015833">
    <property type="term" value="P:peptide transport"/>
    <property type="evidence" value="ECO:0007669"/>
    <property type="project" value="InterPro"/>
</dbReference>
<gene>
    <name evidence="9" type="ordered locus">Meso_0400</name>
</gene>
<dbReference type="CDD" id="cd03257">
    <property type="entry name" value="ABC_NikE_OppD_transporters"/>
    <property type="match status" value="1"/>
</dbReference>
<dbReference type="GO" id="GO:0055085">
    <property type="term" value="P:transmembrane transport"/>
    <property type="evidence" value="ECO:0007669"/>
    <property type="project" value="UniProtKB-ARBA"/>
</dbReference>
<dbReference type="EMBL" id="CP000390">
    <property type="protein sequence ID" value="ABG61804.1"/>
    <property type="molecule type" value="Genomic_DNA"/>
</dbReference>
<evidence type="ECO:0000259" key="8">
    <source>
        <dbReference type="PROSITE" id="PS50893"/>
    </source>
</evidence>
<dbReference type="GO" id="GO:0016887">
    <property type="term" value="F:ATP hydrolysis activity"/>
    <property type="evidence" value="ECO:0007669"/>
    <property type="project" value="InterPro"/>
</dbReference>
<dbReference type="InterPro" id="IPR027417">
    <property type="entry name" value="P-loop_NTPase"/>
</dbReference>
<dbReference type="PANTHER" id="PTHR43297:SF2">
    <property type="entry name" value="DIPEPTIDE TRANSPORT ATP-BINDING PROTEIN DPPD"/>
    <property type="match status" value="1"/>
</dbReference>
<dbReference type="InterPro" id="IPR013563">
    <property type="entry name" value="Oligopep_ABC_C"/>
</dbReference>
<evidence type="ECO:0000256" key="6">
    <source>
        <dbReference type="ARBA" id="ARBA00022840"/>
    </source>
</evidence>
<comment type="similarity">
    <text evidence="2">Belongs to the ABC transporter superfamily.</text>
</comment>
<accession>Q11LC1</accession>
<evidence type="ECO:0000256" key="7">
    <source>
        <dbReference type="ARBA" id="ARBA00023136"/>
    </source>
</evidence>
<dbReference type="STRING" id="266779.Meso_0400"/>
<dbReference type="Gene3D" id="3.40.50.300">
    <property type="entry name" value="P-loop containing nucleotide triphosphate hydrolases"/>
    <property type="match status" value="1"/>
</dbReference>
<evidence type="ECO:0000256" key="5">
    <source>
        <dbReference type="ARBA" id="ARBA00022741"/>
    </source>
</evidence>
<dbReference type="HOGENOM" id="CLU_000604_1_23_5"/>
<dbReference type="Pfam" id="PF08352">
    <property type="entry name" value="oligo_HPY"/>
    <property type="match status" value="1"/>
</dbReference>
<dbReference type="AlphaFoldDB" id="Q11LC1"/>
<dbReference type="InterPro" id="IPR003593">
    <property type="entry name" value="AAA+_ATPase"/>
</dbReference>
<dbReference type="NCBIfam" id="TIGR01727">
    <property type="entry name" value="oligo_HPY"/>
    <property type="match status" value="1"/>
</dbReference>
<keyword evidence="3" id="KW-0813">Transport</keyword>
<evidence type="ECO:0000313" key="9">
    <source>
        <dbReference type="EMBL" id="ABG61804.1"/>
    </source>
</evidence>
<evidence type="ECO:0000256" key="1">
    <source>
        <dbReference type="ARBA" id="ARBA00004417"/>
    </source>
</evidence>
<evidence type="ECO:0000256" key="2">
    <source>
        <dbReference type="ARBA" id="ARBA00005417"/>
    </source>
</evidence>
<dbReference type="eggNOG" id="COG0444">
    <property type="taxonomic scope" value="Bacteria"/>
</dbReference>
<dbReference type="GO" id="GO:0005886">
    <property type="term" value="C:plasma membrane"/>
    <property type="evidence" value="ECO:0007669"/>
    <property type="project" value="UniProtKB-SubCell"/>
</dbReference>
<dbReference type="SMART" id="SM00382">
    <property type="entry name" value="AAA"/>
    <property type="match status" value="1"/>
</dbReference>
<dbReference type="PROSITE" id="PS50893">
    <property type="entry name" value="ABC_TRANSPORTER_2"/>
    <property type="match status" value="1"/>
</dbReference>
<dbReference type="GO" id="GO:0005524">
    <property type="term" value="F:ATP binding"/>
    <property type="evidence" value="ECO:0007669"/>
    <property type="project" value="UniProtKB-KW"/>
</dbReference>